<proteinExistence type="predicted"/>
<comment type="caution">
    <text evidence="1">The sequence shown here is derived from an EMBL/GenBank/DDBJ whole genome shotgun (WGS) entry which is preliminary data.</text>
</comment>
<reference evidence="1 2" key="1">
    <citation type="submission" date="2021-06" db="EMBL/GenBank/DDBJ databases">
        <title>Caerostris darwini draft genome.</title>
        <authorList>
            <person name="Kono N."/>
            <person name="Arakawa K."/>
        </authorList>
    </citation>
    <scope>NUCLEOTIDE SEQUENCE [LARGE SCALE GENOMIC DNA]</scope>
</reference>
<keyword evidence="2" id="KW-1185">Reference proteome</keyword>
<protein>
    <submittedName>
        <fullName evidence="1">Uncharacterized protein</fullName>
    </submittedName>
</protein>
<dbReference type="EMBL" id="BPLQ01015456">
    <property type="protein sequence ID" value="GIY88212.1"/>
    <property type="molecule type" value="Genomic_DNA"/>
</dbReference>
<gene>
    <name evidence="1" type="ORF">CDAR_84331</name>
</gene>
<evidence type="ECO:0000313" key="2">
    <source>
        <dbReference type="Proteomes" id="UP001054837"/>
    </source>
</evidence>
<accession>A0AAV4WZG2</accession>
<organism evidence="1 2">
    <name type="scientific">Caerostris darwini</name>
    <dbReference type="NCBI Taxonomy" id="1538125"/>
    <lineage>
        <taxon>Eukaryota</taxon>
        <taxon>Metazoa</taxon>
        <taxon>Ecdysozoa</taxon>
        <taxon>Arthropoda</taxon>
        <taxon>Chelicerata</taxon>
        <taxon>Arachnida</taxon>
        <taxon>Araneae</taxon>
        <taxon>Araneomorphae</taxon>
        <taxon>Entelegynae</taxon>
        <taxon>Araneoidea</taxon>
        <taxon>Araneidae</taxon>
        <taxon>Caerostris</taxon>
    </lineage>
</organism>
<sequence length="91" mass="10940">MPLREITWGVPEKEGRPRLRVTWPNPIKKTRSRIIWFCVGSPFFPLQHLCRQKRKKETTSIKENILIKKCVRTTCHTAVRRKKKKKIDMQQ</sequence>
<dbReference type="Proteomes" id="UP001054837">
    <property type="component" value="Unassembled WGS sequence"/>
</dbReference>
<dbReference type="AlphaFoldDB" id="A0AAV4WZG2"/>
<name>A0AAV4WZG2_9ARAC</name>
<evidence type="ECO:0000313" key="1">
    <source>
        <dbReference type="EMBL" id="GIY88212.1"/>
    </source>
</evidence>